<dbReference type="GO" id="GO:0004040">
    <property type="term" value="F:amidase activity"/>
    <property type="evidence" value="ECO:0007669"/>
    <property type="project" value="UniProtKB-EC"/>
</dbReference>
<dbReference type="InterPro" id="IPR004547">
    <property type="entry name" value="Glucosamine6P_isomerase"/>
</dbReference>
<dbReference type="Pfam" id="PF01182">
    <property type="entry name" value="Glucosamine_iso"/>
    <property type="match status" value="1"/>
</dbReference>
<dbReference type="SUPFAM" id="SSF100950">
    <property type="entry name" value="NagB/RpiA/CoA transferase-like"/>
    <property type="match status" value="1"/>
</dbReference>
<keyword evidence="1 3" id="KW-0378">Hydrolase</keyword>
<keyword evidence="6" id="KW-1185">Reference proteome</keyword>
<dbReference type="PANTHER" id="PTHR11280">
    <property type="entry name" value="GLUCOSAMINE-6-PHOSPHATE ISOMERASE"/>
    <property type="match status" value="1"/>
</dbReference>
<evidence type="ECO:0000256" key="3">
    <source>
        <dbReference type="HAMAP-Rule" id="MF_01241"/>
    </source>
</evidence>
<evidence type="ECO:0000256" key="2">
    <source>
        <dbReference type="ARBA" id="ARBA00023277"/>
    </source>
</evidence>
<organism evidence="5 6">
    <name type="scientific">Thermobacillus xylanilyticus</name>
    <dbReference type="NCBI Taxonomy" id="76633"/>
    <lineage>
        <taxon>Bacteria</taxon>
        <taxon>Bacillati</taxon>
        <taxon>Bacillota</taxon>
        <taxon>Bacilli</taxon>
        <taxon>Bacillales</taxon>
        <taxon>Paenibacillaceae</taxon>
        <taxon>Thermobacillus</taxon>
    </lineage>
</organism>
<keyword evidence="2 3" id="KW-0119">Carbohydrate metabolism</keyword>
<dbReference type="CDD" id="cd01399">
    <property type="entry name" value="GlcN6P_deaminase"/>
    <property type="match status" value="1"/>
</dbReference>
<comment type="caution">
    <text evidence="5">The sequence shown here is derived from an EMBL/GenBank/DDBJ whole genome shotgun (WGS) entry which is preliminary data.</text>
</comment>
<dbReference type="Proteomes" id="UP000681526">
    <property type="component" value="Unassembled WGS sequence"/>
</dbReference>
<comment type="pathway">
    <text evidence="3">Amino-sugar metabolism; N-acetylneuraminate degradation; D-fructose 6-phosphate from N-acetylneuraminate: step 5/5.</text>
</comment>
<dbReference type="NCBIfam" id="TIGR00502">
    <property type="entry name" value="nagB"/>
    <property type="match status" value="1"/>
</dbReference>
<dbReference type="EC" id="3.5.99.6" evidence="3"/>
<dbReference type="PROSITE" id="PS01161">
    <property type="entry name" value="GLC_GALNAC_ISOMERASE"/>
    <property type="match status" value="1"/>
</dbReference>
<dbReference type="HAMAP" id="MF_01241">
    <property type="entry name" value="GlcN6P_deamin"/>
    <property type="match status" value="1"/>
</dbReference>
<dbReference type="InterPro" id="IPR018321">
    <property type="entry name" value="Glucosamine6P_isomerase_CS"/>
</dbReference>
<protein>
    <recommendedName>
        <fullName evidence="3">Glucosamine-6-phosphate deaminase</fullName>
        <ecNumber evidence="3">3.5.99.6</ecNumber>
    </recommendedName>
    <alternativeName>
        <fullName evidence="3">GlcN6P deaminase</fullName>
        <shortName evidence="3">GNPDA</shortName>
    </alternativeName>
    <alternativeName>
        <fullName evidence="3">Glucosamine-6-phosphate isomerase</fullName>
    </alternativeName>
</protein>
<dbReference type="RefSeq" id="WP_213484152.1">
    <property type="nucleotide sequence ID" value="NZ_CAJRAY010000038.1"/>
</dbReference>
<sequence length="261" mass="28742">MKLNIFANPNLLHEAAAQTIVRLLRQKPDAVLGLATGGTPVGIYEALTAAVRRREVSFARAASFNLDEYVGLPPDHPASYRFYMDQHLFRHIDIPPERTHIPDGCAADLERECERYDRLLQAAGRIDLMLLGLGHNGHIGFNEPGRALHSKTHVAVLHPQTREANARFFCTPEEVPTKAITMGLGSIFSARTILLVVKGNDKADIVHRALTGPITTECPASLLQLHPRLVVMLDEGAAARFKCQTTQNAPHEPVDSTNGLW</sequence>
<comment type="function">
    <text evidence="3">Catalyzes the reversible isomerization-deamination of glucosamine 6-phosphate (GlcN6P) to form fructose 6-phosphate (Fru6P) and ammonium ion.</text>
</comment>
<evidence type="ECO:0000313" key="5">
    <source>
        <dbReference type="EMBL" id="CAG5084658.1"/>
    </source>
</evidence>
<comment type="caution">
    <text evidence="3">Lacks conserved residue(s) required for the propagation of feature annotation.</text>
</comment>
<evidence type="ECO:0000256" key="1">
    <source>
        <dbReference type="ARBA" id="ARBA00022801"/>
    </source>
</evidence>
<reference evidence="5 6" key="1">
    <citation type="submission" date="2021-04" db="EMBL/GenBank/DDBJ databases">
        <authorList>
            <person name="Rakotoarivonina H."/>
        </authorList>
    </citation>
    <scope>NUCLEOTIDE SEQUENCE [LARGE SCALE GENOMIC DNA]</scope>
    <source>
        <strain evidence="5 6">XE</strain>
    </source>
</reference>
<gene>
    <name evidence="5" type="primary">txxe 798-nagB</name>
    <name evidence="3" type="synonym">nagB</name>
    <name evidence="5" type="ORF">TXXE_08000</name>
</gene>
<proteinExistence type="inferred from homology"/>
<comment type="catalytic activity">
    <reaction evidence="3">
        <text>alpha-D-glucosamine 6-phosphate + H2O = beta-D-fructose 6-phosphate + NH4(+)</text>
        <dbReference type="Rhea" id="RHEA:12172"/>
        <dbReference type="ChEBI" id="CHEBI:15377"/>
        <dbReference type="ChEBI" id="CHEBI:28938"/>
        <dbReference type="ChEBI" id="CHEBI:57634"/>
        <dbReference type="ChEBI" id="CHEBI:75989"/>
        <dbReference type="EC" id="3.5.99.6"/>
    </reaction>
</comment>
<dbReference type="InterPro" id="IPR006148">
    <property type="entry name" value="Glc/Gal-6P_isomerase"/>
</dbReference>
<comment type="similarity">
    <text evidence="3">Belongs to the glucosamine/galactosamine-6-phosphate isomerase family. NagB subfamily.</text>
</comment>
<feature type="domain" description="Glucosamine/galactosamine-6-phosphate isomerase" evidence="4">
    <location>
        <begin position="13"/>
        <end position="224"/>
    </location>
</feature>
<accession>A0ABM8V370</accession>
<name>A0ABM8V370_THEXY</name>
<dbReference type="PANTHER" id="PTHR11280:SF5">
    <property type="entry name" value="GLUCOSAMINE-6-PHOSPHATE ISOMERASE"/>
    <property type="match status" value="1"/>
</dbReference>
<dbReference type="EMBL" id="CAJRAY010000038">
    <property type="protein sequence ID" value="CAG5084658.1"/>
    <property type="molecule type" value="Genomic_DNA"/>
</dbReference>
<feature type="active site" description="Proton acceptor; for enolization step" evidence="3">
    <location>
        <position position="67"/>
    </location>
</feature>
<feature type="active site" description="For ring-opening step" evidence="3">
    <location>
        <position position="143"/>
    </location>
</feature>
<feature type="active site" description="Proton acceptor; for ring-opening step" evidence="3">
    <location>
        <position position="138"/>
    </location>
</feature>
<evidence type="ECO:0000259" key="4">
    <source>
        <dbReference type="Pfam" id="PF01182"/>
    </source>
</evidence>
<dbReference type="InterPro" id="IPR037171">
    <property type="entry name" value="NagB/RpiA_transferase-like"/>
</dbReference>
<evidence type="ECO:0000313" key="6">
    <source>
        <dbReference type="Proteomes" id="UP000681526"/>
    </source>
</evidence>
<feature type="active site" description="For ring-opening step" evidence="3">
    <location>
        <position position="136"/>
    </location>
</feature>
<dbReference type="Gene3D" id="3.40.50.1360">
    <property type="match status" value="1"/>
</dbReference>